<sequence>MKRIQLLKIYGWERKSRGIPDLASPWKVRIAEYQNVPIYQIGVLEMSQAVDLQDVDVIKNNRQDRILILTDGNRVLVVNHEGYDYARYKGQIDSETLQHVLQLIMEG</sequence>
<organism evidence="1 2">
    <name type="scientific">Effusibacillus consociatus</name>
    <dbReference type="NCBI Taxonomy" id="1117041"/>
    <lineage>
        <taxon>Bacteria</taxon>
        <taxon>Bacillati</taxon>
        <taxon>Bacillota</taxon>
        <taxon>Bacilli</taxon>
        <taxon>Bacillales</taxon>
        <taxon>Alicyclobacillaceae</taxon>
        <taxon>Effusibacillus</taxon>
    </lineage>
</organism>
<name>A0ABV9PY24_9BACL</name>
<evidence type="ECO:0008006" key="3">
    <source>
        <dbReference type="Google" id="ProtNLM"/>
    </source>
</evidence>
<protein>
    <recommendedName>
        <fullName evidence="3">DUF4367 domain-containing protein</fullName>
    </recommendedName>
</protein>
<evidence type="ECO:0000313" key="2">
    <source>
        <dbReference type="Proteomes" id="UP001596002"/>
    </source>
</evidence>
<accession>A0ABV9PY24</accession>
<gene>
    <name evidence="1" type="ORF">ACFO8Q_07235</name>
</gene>
<dbReference type="RefSeq" id="WP_380025074.1">
    <property type="nucleotide sequence ID" value="NZ_JBHSHC010000050.1"/>
</dbReference>
<dbReference type="Proteomes" id="UP001596002">
    <property type="component" value="Unassembled WGS sequence"/>
</dbReference>
<evidence type="ECO:0000313" key="1">
    <source>
        <dbReference type="EMBL" id="MFC4767156.1"/>
    </source>
</evidence>
<dbReference type="EMBL" id="JBHSHC010000050">
    <property type="protein sequence ID" value="MFC4767156.1"/>
    <property type="molecule type" value="Genomic_DNA"/>
</dbReference>
<comment type="caution">
    <text evidence="1">The sequence shown here is derived from an EMBL/GenBank/DDBJ whole genome shotgun (WGS) entry which is preliminary data.</text>
</comment>
<proteinExistence type="predicted"/>
<keyword evidence="2" id="KW-1185">Reference proteome</keyword>
<reference evidence="2" key="1">
    <citation type="journal article" date="2019" name="Int. J. Syst. Evol. Microbiol.">
        <title>The Global Catalogue of Microorganisms (GCM) 10K type strain sequencing project: providing services to taxonomists for standard genome sequencing and annotation.</title>
        <authorList>
            <consortium name="The Broad Institute Genomics Platform"/>
            <consortium name="The Broad Institute Genome Sequencing Center for Infectious Disease"/>
            <person name="Wu L."/>
            <person name="Ma J."/>
        </authorList>
    </citation>
    <scope>NUCLEOTIDE SEQUENCE [LARGE SCALE GENOMIC DNA]</scope>
    <source>
        <strain evidence="2">WYCCWR 12678</strain>
    </source>
</reference>